<dbReference type="PROSITE" id="PS00635">
    <property type="entry name" value="PILI_CHAPERONE"/>
    <property type="match status" value="1"/>
</dbReference>
<dbReference type="Pfam" id="PF02753">
    <property type="entry name" value="PapD_C"/>
    <property type="match status" value="1"/>
</dbReference>
<feature type="chain" id="PRO_5046737505" evidence="9">
    <location>
        <begin position="22"/>
        <end position="231"/>
    </location>
</feature>
<keyword evidence="6 8" id="KW-0143">Chaperone</keyword>
<evidence type="ECO:0000256" key="2">
    <source>
        <dbReference type="ARBA" id="ARBA00007399"/>
    </source>
</evidence>
<evidence type="ECO:0000256" key="3">
    <source>
        <dbReference type="ARBA" id="ARBA00022558"/>
    </source>
</evidence>
<protein>
    <submittedName>
        <fullName evidence="12">Molecular chaperone</fullName>
    </submittedName>
</protein>
<comment type="similarity">
    <text evidence="2 8">Belongs to the periplasmic pilus chaperone family.</text>
</comment>
<dbReference type="PANTHER" id="PTHR30251">
    <property type="entry name" value="PILUS ASSEMBLY CHAPERONE"/>
    <property type="match status" value="1"/>
</dbReference>
<dbReference type="InterPro" id="IPR008962">
    <property type="entry name" value="PapD-like_sf"/>
</dbReference>
<evidence type="ECO:0000256" key="7">
    <source>
        <dbReference type="ARBA" id="ARBA00023319"/>
    </source>
</evidence>
<accession>A0ABS0ZVR3</accession>
<sequence>MKLLPLIFALFSTLVVFSANSAVIIAGTRVVYPEKDKEVSIKMTNNGKSPVLIQSWIDSGDRHSRPDNARAPFTLTPPINRVDPGKGQSLRIRYTGETLPKDKESIFYLNVLEIPAKVKNAEDKSMLQMAFRSRLKLFYRPSGLAMTASDAQQQVKWTRQGTTVTANNPTPYFINVAYFSEERDGKVSIGNGGMLAPGEVKTFQLSRAAGNYYPFIINDYGAMRLIETEKK</sequence>
<dbReference type="InterPro" id="IPR013783">
    <property type="entry name" value="Ig-like_fold"/>
</dbReference>
<feature type="domain" description="Pili assembly chaperone N-terminal" evidence="10">
    <location>
        <begin position="23"/>
        <end position="144"/>
    </location>
</feature>
<evidence type="ECO:0000256" key="9">
    <source>
        <dbReference type="SAM" id="SignalP"/>
    </source>
</evidence>
<comment type="subcellular location">
    <subcellularLocation>
        <location evidence="1 8">Periplasm</location>
    </subcellularLocation>
</comment>
<dbReference type="Gene3D" id="2.60.40.10">
    <property type="entry name" value="Immunoglobulins"/>
    <property type="match status" value="2"/>
</dbReference>
<dbReference type="PANTHER" id="PTHR30251:SF2">
    <property type="entry name" value="FIMBRIAL CHAPERONE YADV-RELATED"/>
    <property type="match status" value="1"/>
</dbReference>
<keyword evidence="4 9" id="KW-0732">Signal</keyword>
<dbReference type="SUPFAM" id="SSF49584">
    <property type="entry name" value="Periplasmic chaperone C-domain"/>
    <property type="match status" value="1"/>
</dbReference>
<evidence type="ECO:0000256" key="5">
    <source>
        <dbReference type="ARBA" id="ARBA00022764"/>
    </source>
</evidence>
<keyword evidence="5" id="KW-0574">Periplasm</keyword>
<reference evidence="12 13" key="1">
    <citation type="submission" date="2020-11" db="EMBL/GenBank/DDBJ databases">
        <title>Enhanced detection system for hospital associated transmission using whole genome sequencing surveillance.</title>
        <authorList>
            <person name="Harrison L.H."/>
            <person name="Van Tyne D."/>
            <person name="Marsh J.W."/>
            <person name="Griffith M.P."/>
            <person name="Snyder D.J."/>
            <person name="Cooper V.S."/>
            <person name="Mustapha M."/>
        </authorList>
    </citation>
    <scope>NUCLEOTIDE SEQUENCE [LARGE SCALE GENOMIC DNA]</scope>
    <source>
        <strain evidence="12 13">CB00117</strain>
    </source>
</reference>
<dbReference type="InterPro" id="IPR036316">
    <property type="entry name" value="Pili_assmbl_chap_C_dom_sf"/>
</dbReference>
<dbReference type="InterPro" id="IPR018046">
    <property type="entry name" value="Pili_assmbl_chaperone_CS"/>
</dbReference>
<keyword evidence="7" id="KW-0393">Immunoglobulin domain</keyword>
<dbReference type="EMBL" id="JADWND010000009">
    <property type="protein sequence ID" value="MBJ8382839.1"/>
    <property type="molecule type" value="Genomic_DNA"/>
</dbReference>
<organism evidence="12 13">
    <name type="scientific">Citrobacter sedlakii</name>
    <dbReference type="NCBI Taxonomy" id="67826"/>
    <lineage>
        <taxon>Bacteria</taxon>
        <taxon>Pseudomonadati</taxon>
        <taxon>Pseudomonadota</taxon>
        <taxon>Gammaproteobacteria</taxon>
        <taxon>Enterobacterales</taxon>
        <taxon>Enterobacteriaceae</taxon>
        <taxon>Citrobacter</taxon>
        <taxon>Citrobacter freundii complex</taxon>
    </lineage>
</organism>
<dbReference type="InterPro" id="IPR001829">
    <property type="entry name" value="Pili_assmbl_chaperone_bac"/>
</dbReference>
<feature type="domain" description="Pili assembly chaperone C-terminal" evidence="11">
    <location>
        <begin position="167"/>
        <end position="222"/>
    </location>
</feature>
<dbReference type="PRINTS" id="PR00969">
    <property type="entry name" value="CHAPERONPILI"/>
</dbReference>
<gene>
    <name evidence="12" type="ORF">I6M88_17930</name>
</gene>
<keyword evidence="13" id="KW-1185">Reference proteome</keyword>
<dbReference type="Proteomes" id="UP000746649">
    <property type="component" value="Unassembled WGS sequence"/>
</dbReference>
<name>A0ABS0ZVR3_9ENTR</name>
<evidence type="ECO:0000256" key="6">
    <source>
        <dbReference type="ARBA" id="ARBA00023186"/>
    </source>
</evidence>
<feature type="signal peptide" evidence="9">
    <location>
        <begin position="1"/>
        <end position="21"/>
    </location>
</feature>
<evidence type="ECO:0000256" key="4">
    <source>
        <dbReference type="ARBA" id="ARBA00022729"/>
    </source>
</evidence>
<evidence type="ECO:0000313" key="12">
    <source>
        <dbReference type="EMBL" id="MBJ8382839.1"/>
    </source>
</evidence>
<dbReference type="InterPro" id="IPR050643">
    <property type="entry name" value="Periplasmic_pilus_chap"/>
</dbReference>
<evidence type="ECO:0000259" key="11">
    <source>
        <dbReference type="Pfam" id="PF02753"/>
    </source>
</evidence>
<dbReference type="SUPFAM" id="SSF49354">
    <property type="entry name" value="PapD-like"/>
    <property type="match status" value="1"/>
</dbReference>
<evidence type="ECO:0000256" key="1">
    <source>
        <dbReference type="ARBA" id="ARBA00004418"/>
    </source>
</evidence>
<dbReference type="Pfam" id="PF00345">
    <property type="entry name" value="PapD_N"/>
    <property type="match status" value="1"/>
</dbReference>
<comment type="caution">
    <text evidence="12">The sequence shown here is derived from an EMBL/GenBank/DDBJ whole genome shotgun (WGS) entry which is preliminary data.</text>
</comment>
<evidence type="ECO:0000313" key="13">
    <source>
        <dbReference type="Proteomes" id="UP000746649"/>
    </source>
</evidence>
<evidence type="ECO:0000259" key="10">
    <source>
        <dbReference type="Pfam" id="PF00345"/>
    </source>
</evidence>
<dbReference type="InterPro" id="IPR016148">
    <property type="entry name" value="Pili_assmbl_chaperone_C"/>
</dbReference>
<proteinExistence type="inferred from homology"/>
<keyword evidence="3" id="KW-1029">Fimbrium biogenesis</keyword>
<dbReference type="InterPro" id="IPR016147">
    <property type="entry name" value="Pili_assmbl_chaperone_N"/>
</dbReference>
<evidence type="ECO:0000256" key="8">
    <source>
        <dbReference type="RuleBase" id="RU003918"/>
    </source>
</evidence>